<feature type="region of interest" description="Disordered" evidence="1">
    <location>
        <begin position="54"/>
        <end position="74"/>
    </location>
</feature>
<sequence length="100" mass="11308">MDWKQIPAAPAYEINQRAQVRNKHTLRPVVLCGRRVVMAVDPFALAEMLFTAPEPGQPAERGDAHPHVAPEDTERTITELRRQVRELSDELEQYTAGTAF</sequence>
<accession>A0ABY9R4G3</accession>
<organism evidence="2 3">
    <name type="scientific">Nitratidesulfovibrio liaohensis</name>
    <dbReference type="NCBI Taxonomy" id="2604158"/>
    <lineage>
        <taxon>Bacteria</taxon>
        <taxon>Pseudomonadati</taxon>
        <taxon>Thermodesulfobacteriota</taxon>
        <taxon>Desulfovibrionia</taxon>
        <taxon>Desulfovibrionales</taxon>
        <taxon>Desulfovibrionaceae</taxon>
        <taxon>Nitratidesulfovibrio</taxon>
    </lineage>
</organism>
<gene>
    <name evidence="2" type="ORF">KPS_001241</name>
</gene>
<evidence type="ECO:0000313" key="3">
    <source>
        <dbReference type="Proteomes" id="UP001180616"/>
    </source>
</evidence>
<evidence type="ECO:0000313" key="2">
    <source>
        <dbReference type="EMBL" id="WMW66638.1"/>
    </source>
</evidence>
<keyword evidence="3" id="KW-1185">Reference proteome</keyword>
<evidence type="ECO:0000256" key="1">
    <source>
        <dbReference type="SAM" id="MobiDB-lite"/>
    </source>
</evidence>
<dbReference type="RefSeq" id="WP_309542502.1">
    <property type="nucleotide sequence ID" value="NZ_CP133659.1"/>
</dbReference>
<feature type="compositionally biased region" description="Basic and acidic residues" evidence="1">
    <location>
        <begin position="60"/>
        <end position="74"/>
    </location>
</feature>
<reference evidence="2" key="1">
    <citation type="submission" date="2023-09" db="EMBL/GenBank/DDBJ databases">
        <authorList>
            <consortium name="CW5 consortium"/>
            <person name="Lu C.-W."/>
        </authorList>
    </citation>
    <scope>NUCLEOTIDE SEQUENCE</scope>
    <source>
        <strain evidence="2">KPS</strain>
    </source>
</reference>
<name>A0ABY9R4G3_9BACT</name>
<dbReference type="Proteomes" id="UP001180616">
    <property type="component" value="Chromosome"/>
</dbReference>
<proteinExistence type="predicted"/>
<dbReference type="EMBL" id="CP133659">
    <property type="protein sequence ID" value="WMW66638.1"/>
    <property type="molecule type" value="Genomic_DNA"/>
</dbReference>
<protein>
    <submittedName>
        <fullName evidence="2">Uncharacterized protein</fullName>
    </submittedName>
</protein>